<proteinExistence type="predicted"/>
<evidence type="ECO:0000313" key="2">
    <source>
        <dbReference type="Proteomes" id="UP001196097"/>
    </source>
</evidence>
<dbReference type="Proteomes" id="UP001196097">
    <property type="component" value="Chromosome"/>
</dbReference>
<accession>A0ACD5II81</accession>
<dbReference type="EMBL" id="CP130946">
    <property type="protein sequence ID" value="XRP72429.1"/>
    <property type="molecule type" value="Genomic_DNA"/>
</dbReference>
<gene>
    <name evidence="1" type="ORF">HF292_011560</name>
</gene>
<organism evidence="1 2">
    <name type="scientific">Acidithiobacillus ferruginosus</name>
    <dbReference type="NCBI Taxonomy" id="3063951"/>
    <lineage>
        <taxon>Bacteria</taxon>
        <taxon>Pseudomonadati</taxon>
        <taxon>Pseudomonadota</taxon>
        <taxon>Acidithiobacillia</taxon>
        <taxon>Acidithiobacillales</taxon>
        <taxon>Acidithiobacillaceae</taxon>
        <taxon>Acidithiobacillus</taxon>
    </lineage>
</organism>
<evidence type="ECO:0000313" key="1">
    <source>
        <dbReference type="EMBL" id="XRP72429.1"/>
    </source>
</evidence>
<name>A0ACD5II81_9PROT</name>
<keyword evidence="2" id="KW-1185">Reference proteome</keyword>
<protein>
    <submittedName>
        <fullName evidence="1">Uncharacterized protein</fullName>
    </submittedName>
</protein>
<reference evidence="1 2" key="1">
    <citation type="journal article" date="2021" name="ISME J.">
        <title>Genomic evolution of the class Acidithiobacillia: deep-branching Proteobacteria living in extreme acidic conditions.</title>
        <authorList>
            <person name="Moya-Beltran A."/>
            <person name="Beard S."/>
            <person name="Rojas-Villalobos C."/>
            <person name="Issotta F."/>
            <person name="Gallardo Y."/>
            <person name="Ulloa R."/>
            <person name="Giaveno A."/>
            <person name="Degli Esposti M."/>
            <person name="Johnson D.B."/>
            <person name="Quatrini R."/>
        </authorList>
    </citation>
    <scope>NUCLEOTIDE SEQUENCE [LARGE SCALE GENOMIC DNA]</scope>
    <source>
        <strain evidence="1 2">CF3</strain>
    </source>
</reference>
<sequence length="82" mass="9314">MRESPVGILEECADWLESEAQGYRNRALHALKMGQKGSADVLLGQADRFQKYSLVVRQQHHGALQITREELCHARSNHVHHA</sequence>